<dbReference type="AlphaFoldDB" id="A0A2X2K3J7"/>
<keyword evidence="1" id="KW-0547">Nucleotide-binding</keyword>
<sequence length="36" mass="4095">MSNLLEVNSLNVQFNYDETTVQAVKTSLSNYEKNIS</sequence>
<reference evidence="1 2" key="1">
    <citation type="submission" date="2018-06" db="EMBL/GenBank/DDBJ databases">
        <authorList>
            <consortium name="Pathogen Informatics"/>
            <person name="Doyle S."/>
        </authorList>
    </citation>
    <scope>NUCLEOTIDE SEQUENCE [LARGE SCALE GENOMIC DNA]</scope>
    <source>
        <strain evidence="1 2">NCTC7878</strain>
    </source>
</reference>
<proteinExistence type="predicted"/>
<keyword evidence="1" id="KW-0067">ATP-binding</keyword>
<name>A0A2X2K3J7_STAAU</name>
<dbReference type="EMBL" id="UAUX01000009">
    <property type="protein sequence ID" value="SPZ98843.1"/>
    <property type="molecule type" value="Genomic_DNA"/>
</dbReference>
<accession>A0A2X2K3J7</accession>
<organism evidence="1 2">
    <name type="scientific">Staphylococcus aureus</name>
    <dbReference type="NCBI Taxonomy" id="1280"/>
    <lineage>
        <taxon>Bacteria</taxon>
        <taxon>Bacillati</taxon>
        <taxon>Bacillota</taxon>
        <taxon>Bacilli</taxon>
        <taxon>Bacillales</taxon>
        <taxon>Staphylococcaceae</taxon>
        <taxon>Staphylococcus</taxon>
    </lineage>
</organism>
<protein>
    <submittedName>
        <fullName evidence="1">Glutathione transporter, ATP-binding component</fullName>
    </submittedName>
</protein>
<dbReference type="GO" id="GO:0005524">
    <property type="term" value="F:ATP binding"/>
    <property type="evidence" value="ECO:0007669"/>
    <property type="project" value="UniProtKB-KW"/>
</dbReference>
<evidence type="ECO:0000313" key="1">
    <source>
        <dbReference type="EMBL" id="SPZ98843.1"/>
    </source>
</evidence>
<evidence type="ECO:0000313" key="2">
    <source>
        <dbReference type="Proteomes" id="UP000249913"/>
    </source>
</evidence>
<gene>
    <name evidence="1" type="primary">oppF_4</name>
    <name evidence="1" type="ORF">NCTC7878_02246</name>
</gene>
<dbReference type="Proteomes" id="UP000249913">
    <property type="component" value="Unassembled WGS sequence"/>
</dbReference>